<feature type="domain" description="ABC transmembrane type-1" evidence="8">
    <location>
        <begin position="77"/>
        <end position="291"/>
    </location>
</feature>
<accession>A0ABU3NJK3</accession>
<dbReference type="Gene3D" id="1.10.3720.10">
    <property type="entry name" value="MetI-like"/>
    <property type="match status" value="1"/>
</dbReference>
<feature type="transmembrane region" description="Helical" evidence="7">
    <location>
        <begin position="270"/>
        <end position="292"/>
    </location>
</feature>
<gene>
    <name evidence="9" type="ORF">QYE77_02060</name>
</gene>
<dbReference type="InterPro" id="IPR035906">
    <property type="entry name" value="MetI-like_sf"/>
</dbReference>
<protein>
    <submittedName>
        <fullName evidence="9">Sugar ABC transporter permease</fullName>
    </submittedName>
</protein>
<evidence type="ECO:0000313" key="10">
    <source>
        <dbReference type="Proteomes" id="UP001254165"/>
    </source>
</evidence>
<dbReference type="PANTHER" id="PTHR43005">
    <property type="entry name" value="BLR7065 PROTEIN"/>
    <property type="match status" value="1"/>
</dbReference>
<keyword evidence="4 7" id="KW-0812">Transmembrane</keyword>
<evidence type="ECO:0000256" key="5">
    <source>
        <dbReference type="ARBA" id="ARBA00022989"/>
    </source>
</evidence>
<proteinExistence type="inferred from homology"/>
<keyword evidence="6 7" id="KW-0472">Membrane</keyword>
<feature type="transmembrane region" description="Helical" evidence="7">
    <location>
        <begin position="210"/>
        <end position="233"/>
    </location>
</feature>
<evidence type="ECO:0000256" key="2">
    <source>
        <dbReference type="ARBA" id="ARBA00022448"/>
    </source>
</evidence>
<keyword evidence="3" id="KW-1003">Cell membrane</keyword>
<keyword evidence="5 7" id="KW-1133">Transmembrane helix</keyword>
<evidence type="ECO:0000313" key="9">
    <source>
        <dbReference type="EMBL" id="MDT8897034.1"/>
    </source>
</evidence>
<feature type="transmembrane region" description="Helical" evidence="7">
    <location>
        <begin position="114"/>
        <end position="134"/>
    </location>
</feature>
<name>A0ABU3NJK3_9CHLR</name>
<organism evidence="9 10">
    <name type="scientific">Thermanaerothrix solaris</name>
    <dbReference type="NCBI Taxonomy" id="3058434"/>
    <lineage>
        <taxon>Bacteria</taxon>
        <taxon>Bacillati</taxon>
        <taxon>Chloroflexota</taxon>
        <taxon>Anaerolineae</taxon>
        <taxon>Anaerolineales</taxon>
        <taxon>Anaerolineaceae</taxon>
        <taxon>Thermanaerothrix</taxon>
    </lineage>
</organism>
<evidence type="ECO:0000256" key="6">
    <source>
        <dbReference type="ARBA" id="ARBA00023136"/>
    </source>
</evidence>
<dbReference type="InterPro" id="IPR000515">
    <property type="entry name" value="MetI-like"/>
</dbReference>
<dbReference type="Proteomes" id="UP001254165">
    <property type="component" value="Unassembled WGS sequence"/>
</dbReference>
<keyword evidence="2 7" id="KW-0813">Transport</keyword>
<evidence type="ECO:0000256" key="7">
    <source>
        <dbReference type="RuleBase" id="RU363032"/>
    </source>
</evidence>
<feature type="transmembrane region" description="Helical" evidence="7">
    <location>
        <begin position="16"/>
        <end position="43"/>
    </location>
</feature>
<dbReference type="EMBL" id="JAUHMF010000001">
    <property type="protein sequence ID" value="MDT8897034.1"/>
    <property type="molecule type" value="Genomic_DNA"/>
</dbReference>
<dbReference type="RefSeq" id="WP_315623685.1">
    <property type="nucleotide sequence ID" value="NZ_JAUHMF010000001.1"/>
</dbReference>
<evidence type="ECO:0000256" key="1">
    <source>
        <dbReference type="ARBA" id="ARBA00004651"/>
    </source>
</evidence>
<evidence type="ECO:0000259" key="8">
    <source>
        <dbReference type="PROSITE" id="PS50928"/>
    </source>
</evidence>
<reference evidence="9 10" key="1">
    <citation type="submission" date="2023-07" db="EMBL/GenBank/DDBJ databases">
        <title>Novel species of Thermanaerothrix with wide hydrolytic capabilities.</title>
        <authorList>
            <person name="Zayulina K.S."/>
            <person name="Podosokorskaya O.A."/>
            <person name="Elcheninov A.G."/>
        </authorList>
    </citation>
    <scope>NUCLEOTIDE SEQUENCE [LARGE SCALE GENOMIC DNA]</scope>
    <source>
        <strain evidence="9 10">4228-RoL</strain>
    </source>
</reference>
<feature type="transmembrane region" description="Helical" evidence="7">
    <location>
        <begin position="164"/>
        <end position="189"/>
    </location>
</feature>
<feature type="transmembrane region" description="Helical" evidence="7">
    <location>
        <begin position="77"/>
        <end position="102"/>
    </location>
</feature>
<comment type="caution">
    <text evidence="9">The sequence shown here is derived from an EMBL/GenBank/DDBJ whole genome shotgun (WGS) entry which is preliminary data.</text>
</comment>
<dbReference type="SUPFAM" id="SSF161098">
    <property type="entry name" value="MetI-like"/>
    <property type="match status" value="1"/>
</dbReference>
<dbReference type="Pfam" id="PF00528">
    <property type="entry name" value="BPD_transp_1"/>
    <property type="match status" value="1"/>
</dbReference>
<dbReference type="CDD" id="cd06261">
    <property type="entry name" value="TM_PBP2"/>
    <property type="match status" value="1"/>
</dbReference>
<comment type="subcellular location">
    <subcellularLocation>
        <location evidence="1 7">Cell membrane</location>
        <topology evidence="1 7">Multi-pass membrane protein</topology>
    </subcellularLocation>
</comment>
<sequence length="302" mass="34226">MPRKLRSRPLTDNPQLLGLLLTLPALMAILAVVLIPIVSSFWLSLHQKDLSRPQYDAFIALKNYLTLLRDSRYLNSLWVTFRFSLTSVIMEVILGVSIALVLNQRFVGRGFVRGLMILPWAMPSIVNAAMWKWIYNADYGALNALLTQLHIIEGYRVWLADPTWATILIILANVWKETPFTVILVLAALQAIPEDLYEAARVDGASAWRSFWHITLPLISPVLMVASMLQFIWGFQTFELVYVTTGGGPFSTTELTTLRVYATTFRSLRFGYGAAMAYLTSLVILIPAVFYIRSAYRRVVEM</sequence>
<comment type="similarity">
    <text evidence="7">Belongs to the binding-protein-dependent transport system permease family.</text>
</comment>
<evidence type="ECO:0000256" key="4">
    <source>
        <dbReference type="ARBA" id="ARBA00022692"/>
    </source>
</evidence>
<dbReference type="PROSITE" id="PS50928">
    <property type="entry name" value="ABC_TM1"/>
    <property type="match status" value="1"/>
</dbReference>
<evidence type="ECO:0000256" key="3">
    <source>
        <dbReference type="ARBA" id="ARBA00022475"/>
    </source>
</evidence>
<keyword evidence="10" id="KW-1185">Reference proteome</keyword>
<dbReference type="PANTHER" id="PTHR43005:SF1">
    <property type="entry name" value="SPERMIDINE_PUTRESCINE TRANSPORT SYSTEM PERMEASE PROTEIN"/>
    <property type="match status" value="1"/>
</dbReference>